<dbReference type="Proteomes" id="UP001152888">
    <property type="component" value="Unassembled WGS sequence"/>
</dbReference>
<sequence length="92" mass="10429">MDELMMLETQESQAQFQVPNTPNGSLLPTTSRLETPTTSPSDSQQITSEVTGENLWKHLYKTVLKISSMENLTISAIIMVKQYVEAWSYRFG</sequence>
<feature type="region of interest" description="Disordered" evidence="1">
    <location>
        <begin position="1"/>
        <end position="48"/>
    </location>
</feature>
<dbReference type="EMBL" id="CAKOFQ010006679">
    <property type="protein sequence ID" value="CAH1958866.1"/>
    <property type="molecule type" value="Genomic_DNA"/>
</dbReference>
<comment type="caution">
    <text evidence="2">The sequence shown here is derived from an EMBL/GenBank/DDBJ whole genome shotgun (WGS) entry which is preliminary data.</text>
</comment>
<name>A0A9P0JRJ9_ACAOB</name>
<protein>
    <submittedName>
        <fullName evidence="2">Uncharacterized protein</fullName>
    </submittedName>
</protein>
<evidence type="ECO:0000313" key="3">
    <source>
        <dbReference type="Proteomes" id="UP001152888"/>
    </source>
</evidence>
<keyword evidence="3" id="KW-1185">Reference proteome</keyword>
<proteinExistence type="predicted"/>
<evidence type="ECO:0000256" key="1">
    <source>
        <dbReference type="SAM" id="MobiDB-lite"/>
    </source>
</evidence>
<gene>
    <name evidence="2" type="ORF">ACAOBT_LOCUS2892</name>
</gene>
<feature type="compositionally biased region" description="Polar residues" evidence="1">
    <location>
        <begin position="9"/>
        <end position="48"/>
    </location>
</feature>
<reference evidence="2" key="1">
    <citation type="submission" date="2022-03" db="EMBL/GenBank/DDBJ databases">
        <authorList>
            <person name="Sayadi A."/>
        </authorList>
    </citation>
    <scope>NUCLEOTIDE SEQUENCE</scope>
</reference>
<accession>A0A9P0JRJ9</accession>
<dbReference type="AlphaFoldDB" id="A0A9P0JRJ9"/>
<organism evidence="2 3">
    <name type="scientific">Acanthoscelides obtectus</name>
    <name type="common">Bean weevil</name>
    <name type="synonym">Bruchus obtectus</name>
    <dbReference type="NCBI Taxonomy" id="200917"/>
    <lineage>
        <taxon>Eukaryota</taxon>
        <taxon>Metazoa</taxon>
        <taxon>Ecdysozoa</taxon>
        <taxon>Arthropoda</taxon>
        <taxon>Hexapoda</taxon>
        <taxon>Insecta</taxon>
        <taxon>Pterygota</taxon>
        <taxon>Neoptera</taxon>
        <taxon>Endopterygota</taxon>
        <taxon>Coleoptera</taxon>
        <taxon>Polyphaga</taxon>
        <taxon>Cucujiformia</taxon>
        <taxon>Chrysomeloidea</taxon>
        <taxon>Chrysomelidae</taxon>
        <taxon>Bruchinae</taxon>
        <taxon>Bruchini</taxon>
        <taxon>Acanthoscelides</taxon>
    </lineage>
</organism>
<evidence type="ECO:0000313" key="2">
    <source>
        <dbReference type="EMBL" id="CAH1958866.1"/>
    </source>
</evidence>